<keyword evidence="2" id="KW-0238">DNA-binding</keyword>
<keyword evidence="3" id="KW-0804">Transcription</keyword>
<evidence type="ECO:0000256" key="2">
    <source>
        <dbReference type="ARBA" id="ARBA00023125"/>
    </source>
</evidence>
<evidence type="ECO:0000259" key="4">
    <source>
        <dbReference type="PROSITE" id="PS50995"/>
    </source>
</evidence>
<keyword evidence="6" id="KW-1185">Reference proteome</keyword>
<gene>
    <name evidence="5" type="ordered locus">Palpr_2729</name>
</gene>
<reference key="1">
    <citation type="submission" date="2010-11" db="EMBL/GenBank/DDBJ databases">
        <title>The complete genome of Paludibacter propionicigenes DSM 17365.</title>
        <authorList>
            <consortium name="US DOE Joint Genome Institute (JGI-PGF)"/>
            <person name="Lucas S."/>
            <person name="Copeland A."/>
            <person name="Lapidus A."/>
            <person name="Bruce D."/>
            <person name="Goodwin L."/>
            <person name="Pitluck S."/>
            <person name="Kyrpides N."/>
            <person name="Mavromatis K."/>
            <person name="Ivanova N."/>
            <person name="Munk A.C."/>
            <person name="Brettin T."/>
            <person name="Detter J.C."/>
            <person name="Han C."/>
            <person name="Tapia R."/>
            <person name="Land M."/>
            <person name="Hauser L."/>
            <person name="Markowitz V."/>
            <person name="Cheng J.-F."/>
            <person name="Hugenholtz P."/>
            <person name="Woyke T."/>
            <person name="Wu D."/>
            <person name="Gronow S."/>
            <person name="Wellnitz S."/>
            <person name="Brambilla E."/>
            <person name="Klenk H.-P."/>
            <person name="Eisen J.A."/>
        </authorList>
    </citation>
    <scope>NUCLEOTIDE SEQUENCE</scope>
    <source>
        <strain>WB4</strain>
    </source>
</reference>
<dbReference type="PROSITE" id="PS50995">
    <property type="entry name" value="HTH_MARR_2"/>
    <property type="match status" value="1"/>
</dbReference>
<dbReference type="RefSeq" id="WP_013446228.1">
    <property type="nucleotide sequence ID" value="NC_014734.1"/>
</dbReference>
<protein>
    <submittedName>
        <fullName evidence="5">Regulatory protein MarR</fullName>
    </submittedName>
</protein>
<dbReference type="GO" id="GO:0003700">
    <property type="term" value="F:DNA-binding transcription factor activity"/>
    <property type="evidence" value="ECO:0007669"/>
    <property type="project" value="InterPro"/>
</dbReference>
<name>E4T815_PALPW</name>
<dbReference type="HOGENOM" id="CLU_083287_18_6_10"/>
<dbReference type="EMBL" id="CP002345">
    <property type="protein sequence ID" value="ADQ80859.1"/>
    <property type="molecule type" value="Genomic_DNA"/>
</dbReference>
<dbReference type="PRINTS" id="PR00598">
    <property type="entry name" value="HTHMARR"/>
</dbReference>
<dbReference type="PANTHER" id="PTHR42756:SF1">
    <property type="entry name" value="TRANSCRIPTIONAL REPRESSOR OF EMRAB OPERON"/>
    <property type="match status" value="1"/>
</dbReference>
<dbReference type="GO" id="GO:0003677">
    <property type="term" value="F:DNA binding"/>
    <property type="evidence" value="ECO:0007669"/>
    <property type="project" value="UniProtKB-KW"/>
</dbReference>
<evidence type="ECO:0000256" key="1">
    <source>
        <dbReference type="ARBA" id="ARBA00023015"/>
    </source>
</evidence>
<evidence type="ECO:0000256" key="3">
    <source>
        <dbReference type="ARBA" id="ARBA00023163"/>
    </source>
</evidence>
<dbReference type="InterPro" id="IPR036390">
    <property type="entry name" value="WH_DNA-bd_sf"/>
</dbReference>
<dbReference type="InterPro" id="IPR000835">
    <property type="entry name" value="HTH_MarR-typ"/>
</dbReference>
<dbReference type="Gene3D" id="1.10.10.10">
    <property type="entry name" value="Winged helix-like DNA-binding domain superfamily/Winged helix DNA-binding domain"/>
    <property type="match status" value="1"/>
</dbReference>
<feature type="domain" description="HTH marR-type" evidence="4">
    <location>
        <begin position="9"/>
        <end position="141"/>
    </location>
</feature>
<dbReference type="SUPFAM" id="SSF46785">
    <property type="entry name" value="Winged helix' DNA-binding domain"/>
    <property type="match status" value="1"/>
</dbReference>
<reference evidence="5 6" key="2">
    <citation type="journal article" date="2011" name="Stand. Genomic Sci.">
        <title>Complete genome sequence of Paludibacter propionicigenes type strain (WB4).</title>
        <authorList>
            <person name="Gronow S."/>
            <person name="Munk C."/>
            <person name="Lapidus A."/>
            <person name="Nolan M."/>
            <person name="Lucas S."/>
            <person name="Hammon N."/>
            <person name="Deshpande S."/>
            <person name="Cheng J.F."/>
            <person name="Tapia R."/>
            <person name="Han C."/>
            <person name="Goodwin L."/>
            <person name="Pitluck S."/>
            <person name="Liolios K."/>
            <person name="Ivanova N."/>
            <person name="Mavromatis K."/>
            <person name="Mikhailova N."/>
            <person name="Pati A."/>
            <person name="Chen A."/>
            <person name="Palaniappan K."/>
            <person name="Land M."/>
            <person name="Hauser L."/>
            <person name="Chang Y.J."/>
            <person name="Jeffries C.D."/>
            <person name="Brambilla E."/>
            <person name="Rohde M."/>
            <person name="Goker M."/>
            <person name="Detter J.C."/>
            <person name="Woyke T."/>
            <person name="Bristow J."/>
            <person name="Eisen J.A."/>
            <person name="Markowitz V."/>
            <person name="Hugenholtz P."/>
            <person name="Kyrpides N.C."/>
            <person name="Klenk H.P."/>
        </authorList>
    </citation>
    <scope>NUCLEOTIDE SEQUENCE [LARGE SCALE GENOMIC DNA]</scope>
    <source>
        <strain evidence="6">DSM 17365 / JCM 13257 / WB4</strain>
    </source>
</reference>
<dbReference type="STRING" id="694427.Palpr_2729"/>
<proteinExistence type="predicted"/>
<evidence type="ECO:0000313" key="5">
    <source>
        <dbReference type="EMBL" id="ADQ80859.1"/>
    </source>
</evidence>
<accession>E4T815</accession>
<keyword evidence="1" id="KW-0805">Transcription regulation</keyword>
<dbReference type="Pfam" id="PF01047">
    <property type="entry name" value="MarR"/>
    <property type="match status" value="1"/>
</dbReference>
<dbReference type="eggNOG" id="COG1846">
    <property type="taxonomic scope" value="Bacteria"/>
</dbReference>
<dbReference type="KEGG" id="ppn:Palpr_2729"/>
<dbReference type="AlphaFoldDB" id="E4T815"/>
<dbReference type="PANTHER" id="PTHR42756">
    <property type="entry name" value="TRANSCRIPTIONAL REGULATOR, MARR"/>
    <property type="match status" value="1"/>
</dbReference>
<dbReference type="InterPro" id="IPR036388">
    <property type="entry name" value="WH-like_DNA-bd_sf"/>
</dbReference>
<dbReference type="OrthoDB" id="5327581at2"/>
<organism evidence="5 6">
    <name type="scientific">Paludibacter propionicigenes (strain DSM 17365 / JCM 13257 / WB4)</name>
    <dbReference type="NCBI Taxonomy" id="694427"/>
    <lineage>
        <taxon>Bacteria</taxon>
        <taxon>Pseudomonadati</taxon>
        <taxon>Bacteroidota</taxon>
        <taxon>Bacteroidia</taxon>
        <taxon>Bacteroidales</taxon>
        <taxon>Paludibacteraceae</taxon>
        <taxon>Paludibacter</taxon>
    </lineage>
</organism>
<evidence type="ECO:0000313" key="6">
    <source>
        <dbReference type="Proteomes" id="UP000008718"/>
    </source>
</evidence>
<dbReference type="Proteomes" id="UP000008718">
    <property type="component" value="Chromosome"/>
</dbReference>
<dbReference type="SMART" id="SM00347">
    <property type="entry name" value="HTH_MARR"/>
    <property type="match status" value="1"/>
</dbReference>
<sequence length="152" mass="17652">METTNIPLGMVVVRMLKAMFRVLEIRVNEETGIKLTMSQFGLLFAINEEKDEVILRDIAEKMGKDKSSTLRMIDILQKKDLICRVVDQNDRRKNKLHITAKGVKLLDDFRKTEMKLNDELQGGLSIDDMMTFYKVLDHLKIESDKLFTCVKE</sequence>